<dbReference type="RefSeq" id="WP_221047763.1">
    <property type="nucleotide sequence ID" value="NZ_AP019782.1"/>
</dbReference>
<keyword evidence="3" id="KW-1185">Reference proteome</keyword>
<organism evidence="2 3">
    <name type="scientific">Methylogaea oryzae</name>
    <dbReference type="NCBI Taxonomy" id="1295382"/>
    <lineage>
        <taxon>Bacteria</taxon>
        <taxon>Pseudomonadati</taxon>
        <taxon>Pseudomonadota</taxon>
        <taxon>Gammaproteobacteria</taxon>
        <taxon>Methylococcales</taxon>
        <taxon>Methylococcaceae</taxon>
        <taxon>Methylogaea</taxon>
    </lineage>
</organism>
<proteinExistence type="predicted"/>
<sequence length="241" mass="26362">MQQITTALVLGANRYKVERQTGGYLYLLEPGDHENPDALGLGIRKVKMPYEMYDQLRDKRVPAVFDVLTEAERAGQEADNEIAVSVRGDGKLTAETLNELFGISASAKAPGKVPDQPLQGAAYALVIAASRFEAEDGRRYSNIVISQKTSGRNPNQLGFEIIRIPIAWDLFAAFQAKGLPGEYKLLTSLRSGSGFKARLKVDGVEGENYLDQTRLHQLFGVQPQQPQAPRPANPEAPAKPA</sequence>
<accession>A0A8D5ALF4</accession>
<protein>
    <submittedName>
        <fullName evidence="2">Uncharacterized protein</fullName>
    </submittedName>
</protein>
<dbReference type="Proteomes" id="UP000824988">
    <property type="component" value="Chromosome"/>
</dbReference>
<gene>
    <name evidence="2" type="ORF">MoryE10_34000</name>
</gene>
<evidence type="ECO:0000313" key="2">
    <source>
        <dbReference type="EMBL" id="BBL72794.1"/>
    </source>
</evidence>
<evidence type="ECO:0000256" key="1">
    <source>
        <dbReference type="SAM" id="MobiDB-lite"/>
    </source>
</evidence>
<dbReference type="AlphaFoldDB" id="A0A8D5ALF4"/>
<feature type="compositionally biased region" description="Pro residues" evidence="1">
    <location>
        <begin position="226"/>
        <end position="241"/>
    </location>
</feature>
<dbReference type="EMBL" id="AP019782">
    <property type="protein sequence ID" value="BBL72794.1"/>
    <property type="molecule type" value="Genomic_DNA"/>
</dbReference>
<evidence type="ECO:0000313" key="3">
    <source>
        <dbReference type="Proteomes" id="UP000824988"/>
    </source>
</evidence>
<reference evidence="2" key="1">
    <citation type="submission" date="2019-06" db="EMBL/GenBank/DDBJ databases">
        <title>Complete genome sequence of Methylogaea oryzae strain JCM16910.</title>
        <authorList>
            <person name="Asakawa S."/>
        </authorList>
    </citation>
    <scope>NUCLEOTIDE SEQUENCE</scope>
    <source>
        <strain evidence="2">E10</strain>
    </source>
</reference>
<feature type="region of interest" description="Disordered" evidence="1">
    <location>
        <begin position="221"/>
        <end position="241"/>
    </location>
</feature>
<dbReference type="KEGG" id="moz:MoryE10_34000"/>
<name>A0A8D5ALF4_9GAMM</name>